<feature type="domain" description="Peptidase C39-like" evidence="1">
    <location>
        <begin position="721"/>
        <end position="782"/>
    </location>
</feature>
<dbReference type="OrthoDB" id="1761263at2"/>
<keyword evidence="3" id="KW-1185">Reference proteome</keyword>
<proteinExistence type="predicted"/>
<comment type="caution">
    <text evidence="2">The sequence shown here is derived from an EMBL/GenBank/DDBJ whole genome shotgun (WGS) entry which is preliminary data.</text>
</comment>
<name>A0A2Y9BCM4_9FIRM</name>
<evidence type="ECO:0000313" key="2">
    <source>
        <dbReference type="EMBL" id="PWJ30402.1"/>
    </source>
</evidence>
<dbReference type="Proteomes" id="UP000245845">
    <property type="component" value="Unassembled WGS sequence"/>
</dbReference>
<gene>
    <name evidence="2" type="ORF">A8806_104272</name>
</gene>
<dbReference type="SUPFAM" id="SSF69304">
    <property type="entry name" value="Tricorn protease N-terminal domain"/>
    <property type="match status" value="1"/>
</dbReference>
<evidence type="ECO:0000313" key="3">
    <source>
        <dbReference type="Proteomes" id="UP000245845"/>
    </source>
</evidence>
<dbReference type="RefSeq" id="WP_109730826.1">
    <property type="nucleotide sequence ID" value="NZ_BAAACK010000019.1"/>
</dbReference>
<dbReference type="InterPro" id="IPR039564">
    <property type="entry name" value="Peptidase_C39-like"/>
</dbReference>
<sequence length="811" mass="90874">MNKKRLIKAGVLTAVFFLAVLVSSLITNRGTDDLTVDLGDPTLPRVSFTVEGKNVNTLAGFVNDMDITAIRDTITPLENNGTLKMTLEDDGNDIKEVHYEVYSLDGDDVYEKAEVKDLSDGTVTLDLSSSLKENVSEAVLKVILKLDKKEVHYYTRIVKPDELEVGQCLKFAEDFHTKTFNKKNAADLSVYLEPNEEGDNTTFQTVTIHSDAAHVTWGNLGPEVSSDVEWSIKESNTVYTSLLAVYQVTCVGDAEEVETFNIKEFFRVRYSGDEVYLLDYNRSMEQVFNGNKKVLNENGILLGIAPPDISYETNKDGTIVSFVQGRDLWTYNKDEDELSLVFSFANREGHDVRSRYDQHAVRIISMDENGSTAFAVYGYMNRGDHEGEVGVDVFYFDIEKNAVEEKAFIPSNKSFAIAEDELGKMVYYSHDRQMLYVLAGGKLYQVNLERNKQEILAENLEEGQYVASDDGHLLAYQTDGTLEDAKEIIILNLKTGKERSVKAAEGESIRPLGFVVNDFIYGRQRPSDKGKTVAGEEVLPMYELEIINSKDKVLKTYAVEGTYITDVFIETNLVTLNRVTNSGDAYTGTAQDYISNNEERKESNITLESYSSDLKGRQMRLTYADGIADQSPKLLRPKQVMLDEPITIAFDGKTKSDKYYVYGMGELVEIYDKASYAIQKAEQVSGVVISAQQSYIWEKGNRDLVYYTDTESFKKADGESSFEACVKQMEKYKATKVNLTGCTLDQVLYVINKGIPVIAMTDQSHAILLTGYSTTDVTYIDPDNGEEHTVSVNDMETMVNGSGNTFIGYVK</sequence>
<accession>A0A2Y9BCM4</accession>
<reference evidence="2 3" key="1">
    <citation type="submission" date="2018-05" db="EMBL/GenBank/DDBJ databases">
        <title>The Hungate 1000. A catalogue of reference genomes from the rumen microbiome.</title>
        <authorList>
            <person name="Kelly W."/>
        </authorList>
    </citation>
    <scope>NUCLEOTIDE SEQUENCE [LARGE SCALE GENOMIC DNA]</scope>
    <source>
        <strain evidence="2 3">NLAE-zl-C242</strain>
    </source>
</reference>
<dbReference type="Gene3D" id="3.90.70.10">
    <property type="entry name" value="Cysteine proteinases"/>
    <property type="match status" value="1"/>
</dbReference>
<protein>
    <submittedName>
        <fullName evidence="2">Peptidase C39-like protein</fullName>
    </submittedName>
</protein>
<evidence type="ECO:0000259" key="1">
    <source>
        <dbReference type="Pfam" id="PF13529"/>
    </source>
</evidence>
<dbReference type="EMBL" id="QGDL01000004">
    <property type="protein sequence ID" value="PWJ30402.1"/>
    <property type="molecule type" value="Genomic_DNA"/>
</dbReference>
<organism evidence="2 3">
    <name type="scientific">Faecalicatena orotica</name>
    <dbReference type="NCBI Taxonomy" id="1544"/>
    <lineage>
        <taxon>Bacteria</taxon>
        <taxon>Bacillati</taxon>
        <taxon>Bacillota</taxon>
        <taxon>Clostridia</taxon>
        <taxon>Lachnospirales</taxon>
        <taxon>Lachnospiraceae</taxon>
        <taxon>Faecalicatena</taxon>
    </lineage>
</organism>
<dbReference type="Pfam" id="PF13529">
    <property type="entry name" value="Peptidase_C39_2"/>
    <property type="match status" value="1"/>
</dbReference>
<dbReference type="AlphaFoldDB" id="A0A2Y9BCM4"/>